<feature type="region of interest" description="Disordered" evidence="1">
    <location>
        <begin position="1"/>
        <end position="21"/>
    </location>
</feature>
<keyword evidence="4" id="KW-1185">Reference proteome</keyword>
<dbReference type="InterPro" id="IPR019060">
    <property type="entry name" value="DUF2382"/>
</dbReference>
<gene>
    <name evidence="3" type="ORF">GCM10010841_02030</name>
</gene>
<comment type="caution">
    <text evidence="3">The sequence shown here is derived from an EMBL/GenBank/DDBJ whole genome shotgun (WGS) entry which is preliminary data.</text>
</comment>
<reference evidence="4" key="1">
    <citation type="journal article" date="2019" name="Int. J. Syst. Evol. Microbiol.">
        <title>The Global Catalogue of Microorganisms (GCM) 10K type strain sequencing project: providing services to taxonomists for standard genome sequencing and annotation.</title>
        <authorList>
            <consortium name="The Broad Institute Genomics Platform"/>
            <consortium name="The Broad Institute Genome Sequencing Center for Infectious Disease"/>
            <person name="Wu L."/>
            <person name="Ma J."/>
        </authorList>
    </citation>
    <scope>NUCLEOTIDE SEQUENCE [LARGE SCALE GENOMIC DNA]</scope>
    <source>
        <strain evidence="4">JCM 15443</strain>
    </source>
</reference>
<dbReference type="EMBL" id="BMOM01000001">
    <property type="protein sequence ID" value="GGL97280.1"/>
    <property type="molecule type" value="Genomic_DNA"/>
</dbReference>
<proteinExistence type="predicted"/>
<dbReference type="InterPro" id="IPR052967">
    <property type="entry name" value="Stress_Response_Assoc"/>
</dbReference>
<dbReference type="PANTHER" id="PTHR38463:SF1">
    <property type="entry name" value="STRESS RESPONSE PROTEIN YSNF"/>
    <property type="match status" value="1"/>
</dbReference>
<protein>
    <recommendedName>
        <fullName evidence="2">DUF2382 domain-containing protein</fullName>
    </recommendedName>
</protein>
<evidence type="ECO:0000313" key="4">
    <source>
        <dbReference type="Proteomes" id="UP000661918"/>
    </source>
</evidence>
<name>A0ABQ2GIL3_9DEIO</name>
<evidence type="ECO:0000259" key="2">
    <source>
        <dbReference type="Pfam" id="PF09557"/>
    </source>
</evidence>
<dbReference type="PANTHER" id="PTHR38463">
    <property type="entry name" value="STRESS RESPONSE PROTEIN YSNF"/>
    <property type="match status" value="1"/>
</dbReference>
<dbReference type="Pfam" id="PF09557">
    <property type="entry name" value="DUF2382"/>
    <property type="match status" value="1"/>
</dbReference>
<feature type="domain" description="DUF2382" evidence="2">
    <location>
        <begin position="32"/>
        <end position="142"/>
    </location>
</feature>
<evidence type="ECO:0000313" key="3">
    <source>
        <dbReference type="EMBL" id="GGL97280.1"/>
    </source>
</evidence>
<evidence type="ECO:0000256" key="1">
    <source>
        <dbReference type="SAM" id="MobiDB-lite"/>
    </source>
</evidence>
<accession>A0ABQ2GIL3</accession>
<organism evidence="3 4">
    <name type="scientific">Deinococcus aerophilus</name>
    <dbReference type="NCBI Taxonomy" id="522488"/>
    <lineage>
        <taxon>Bacteria</taxon>
        <taxon>Thermotogati</taxon>
        <taxon>Deinococcota</taxon>
        <taxon>Deinococci</taxon>
        <taxon>Deinococcales</taxon>
        <taxon>Deinococcaceae</taxon>
        <taxon>Deinococcus</taxon>
    </lineage>
</organism>
<dbReference type="RefSeq" id="WP_188900408.1">
    <property type="nucleotide sequence ID" value="NZ_BMOM01000001.1"/>
</dbReference>
<dbReference type="Proteomes" id="UP000661918">
    <property type="component" value="Unassembled WGS sequence"/>
</dbReference>
<feature type="compositionally biased region" description="Basic and acidic residues" evidence="1">
    <location>
        <begin position="1"/>
        <end position="11"/>
    </location>
</feature>
<sequence length="163" mass="18273">MTDPRNDDAKATEPQPADAVLESNDLKLEGTLELREERPVVQKEREVVGAVNVSREVRRETVQVPVELVTEVLVIEHTAGNHAVTLDGTPLAPGERREMLIYREEAQVHKQVVVSEQVSVSKRQAVETRTFDTTLAREELVVQEEGEIKFSGDLRGTRHGSER</sequence>